<keyword evidence="6" id="KW-0915">Sodium</keyword>
<evidence type="ECO:0000256" key="7">
    <source>
        <dbReference type="ARBA" id="ARBA00023065"/>
    </source>
</evidence>
<reference evidence="13" key="1">
    <citation type="submission" date="2015-09" db="EMBL/GenBank/DDBJ databases">
        <authorList>
            <person name="Rodrigo-Torres L."/>
            <person name="Arahal D.R."/>
        </authorList>
    </citation>
    <scope>NUCLEOTIDE SEQUENCE [LARGE SCALE GENOMIC DNA]</scope>
    <source>
        <strain evidence="13">CECT 5091</strain>
    </source>
</reference>
<feature type="transmembrane region" description="Helical" evidence="10">
    <location>
        <begin position="74"/>
        <end position="91"/>
    </location>
</feature>
<keyword evidence="7" id="KW-0406">Ion transport</keyword>
<evidence type="ECO:0000256" key="4">
    <source>
        <dbReference type="ARBA" id="ARBA00022692"/>
    </source>
</evidence>
<dbReference type="STRING" id="1715692.RUE5091_00018"/>
<dbReference type="RefSeq" id="WP_058279863.1">
    <property type="nucleotide sequence ID" value="NZ_CYUD01000001.1"/>
</dbReference>
<accession>A0A0P1I066</accession>
<dbReference type="InterPro" id="IPR000595">
    <property type="entry name" value="cNMP-bd_dom"/>
</dbReference>
<feature type="domain" description="Cyclic nucleotide-binding" evidence="11">
    <location>
        <begin position="708"/>
        <end position="813"/>
    </location>
</feature>
<keyword evidence="4 10" id="KW-0812">Transmembrane</keyword>
<evidence type="ECO:0000313" key="13">
    <source>
        <dbReference type="Proteomes" id="UP000051260"/>
    </source>
</evidence>
<evidence type="ECO:0000256" key="10">
    <source>
        <dbReference type="SAM" id="Phobius"/>
    </source>
</evidence>
<feature type="transmembrane region" description="Helical" evidence="10">
    <location>
        <begin position="361"/>
        <end position="380"/>
    </location>
</feature>
<dbReference type="OrthoDB" id="9809206at2"/>
<dbReference type="GO" id="GO:0098719">
    <property type="term" value="P:sodium ion import across plasma membrane"/>
    <property type="evidence" value="ECO:0007669"/>
    <property type="project" value="TreeGrafter"/>
</dbReference>
<evidence type="ECO:0000259" key="11">
    <source>
        <dbReference type="PROSITE" id="PS50042"/>
    </source>
</evidence>
<dbReference type="AlphaFoldDB" id="A0A0P1I066"/>
<gene>
    <name evidence="12" type="primary">nhaK</name>
    <name evidence="12" type="ORF">RUE5091_00018</name>
</gene>
<organism evidence="12 13">
    <name type="scientific">Ruegeria denitrificans</name>
    <dbReference type="NCBI Taxonomy" id="1715692"/>
    <lineage>
        <taxon>Bacteria</taxon>
        <taxon>Pseudomonadati</taxon>
        <taxon>Pseudomonadota</taxon>
        <taxon>Alphaproteobacteria</taxon>
        <taxon>Rhodobacterales</taxon>
        <taxon>Roseobacteraceae</taxon>
        <taxon>Ruegeria</taxon>
    </lineage>
</organism>
<sequence>MDIVVITTIITSLFVVIGVAEPLAARLRLPFSVILAVLGMAIGLGAVFFLDTDLTDALNPGAQAIIDLPIRSDVFLYVFLPTLLFQATLGMNLRRMLDDWMPILMMAIVAVIVATLSIGYALSWVSPLPLAACLLIGAIVSTTDPSAVVSIFRSISAPRRLSRIIEGESLLNDAAAIALFGLFMSFVMLGRPDPLLSEAVGQFPLLIVGGALTGWLTARVAVWLMAFVGRWEMAQISISVALPYLAYIVAEQSVGASGVIAVVATGLTLNLTGPGRLSPVAWTNLQEVWDLLAHWAGALIFILAALLIPRMLEGAQPSDFGLLAVVVLAATLARAAVLFGLLPLLTTIGLSPAVERPYRTAMLWGGLRGAVTLALALAVTESTHIPLETKRLVGILATGLTLFTLIVQGTTLRSVITKLGLDKLSPLDTALSRQVIAVALQSVREDMSRTAENYDLTHDIVRNEAKQFSERLDEAVKAAEDSAQILDRDRITLGLIALAGAERDSVLARMRERTMSSVLSEKILSDADRLIEGARTGGRIGYQRAANRSVVYGKSFRVAVFLHNRLRISLPLTRITTDRFERLLMQRLILRDLDGFVRGRIRRIHGRRVAELLDDLLARRSEAVEAALDGLRLQYPGYAEKFERRFIRRTALRLEEREYAVMREDGLVGEELYSVLMQEVAARRALTEGRPVLDIALKGRDLVRQFPLFSDLDKASLRKLSRALRTRYANAGDTIIAQDELARSVFFIASGAVEVELGRHTTRLGRGEMFGQLAMLLKRPRRVNVRALAPSTLLELDETRFRRLLRRSEAMRNSVKVSAKNRMIDPAVLDLDEPADTSEKGSGS</sequence>
<dbReference type="GO" id="GO:0015385">
    <property type="term" value="F:sodium:proton antiporter activity"/>
    <property type="evidence" value="ECO:0007669"/>
    <property type="project" value="InterPro"/>
</dbReference>
<keyword evidence="5 10" id="KW-1133">Transmembrane helix</keyword>
<dbReference type="Gene3D" id="2.60.120.10">
    <property type="entry name" value="Jelly Rolls"/>
    <property type="match status" value="1"/>
</dbReference>
<dbReference type="SMART" id="SM00100">
    <property type="entry name" value="cNMP"/>
    <property type="match status" value="1"/>
</dbReference>
<dbReference type="GO" id="GO:0051453">
    <property type="term" value="P:regulation of intracellular pH"/>
    <property type="evidence" value="ECO:0007669"/>
    <property type="project" value="TreeGrafter"/>
</dbReference>
<proteinExistence type="predicted"/>
<dbReference type="PROSITE" id="PS50042">
    <property type="entry name" value="CNMP_BINDING_3"/>
    <property type="match status" value="1"/>
</dbReference>
<protein>
    <submittedName>
        <fullName evidence="12">Sodium, potassium, lithium and rubidium/H(+) antiporter</fullName>
    </submittedName>
</protein>
<evidence type="ECO:0000256" key="1">
    <source>
        <dbReference type="ARBA" id="ARBA00004651"/>
    </source>
</evidence>
<dbReference type="Pfam" id="PF00027">
    <property type="entry name" value="cNMP_binding"/>
    <property type="match status" value="1"/>
</dbReference>
<dbReference type="GO" id="GO:0005886">
    <property type="term" value="C:plasma membrane"/>
    <property type="evidence" value="ECO:0007669"/>
    <property type="project" value="UniProtKB-SubCell"/>
</dbReference>
<dbReference type="Gene3D" id="6.10.140.1330">
    <property type="match status" value="1"/>
</dbReference>
<dbReference type="PANTHER" id="PTHR10110:SF86">
    <property type="entry name" value="SODIUM_HYDROGEN EXCHANGER 7"/>
    <property type="match status" value="1"/>
</dbReference>
<evidence type="ECO:0000256" key="8">
    <source>
        <dbReference type="ARBA" id="ARBA00023136"/>
    </source>
</evidence>
<evidence type="ECO:0000256" key="3">
    <source>
        <dbReference type="ARBA" id="ARBA00022475"/>
    </source>
</evidence>
<dbReference type="InterPro" id="IPR018490">
    <property type="entry name" value="cNMP-bd_dom_sf"/>
</dbReference>
<dbReference type="Pfam" id="PF00999">
    <property type="entry name" value="Na_H_Exchanger"/>
    <property type="match status" value="1"/>
</dbReference>
<evidence type="ECO:0000313" key="12">
    <source>
        <dbReference type="EMBL" id="CUJ82681.1"/>
    </source>
</evidence>
<feature type="transmembrane region" description="Helical" evidence="10">
    <location>
        <begin position="31"/>
        <end position="50"/>
    </location>
</feature>
<feature type="transmembrane region" description="Helical" evidence="10">
    <location>
        <begin position="392"/>
        <end position="412"/>
    </location>
</feature>
<dbReference type="EMBL" id="CYUD01000001">
    <property type="protein sequence ID" value="CUJ82681.1"/>
    <property type="molecule type" value="Genomic_DNA"/>
</dbReference>
<dbReference type="InterPro" id="IPR014710">
    <property type="entry name" value="RmlC-like_jellyroll"/>
</dbReference>
<feature type="transmembrane region" description="Helical" evidence="10">
    <location>
        <begin position="240"/>
        <end position="268"/>
    </location>
</feature>
<feature type="transmembrane region" description="Helical" evidence="10">
    <location>
        <begin position="288"/>
        <end position="308"/>
    </location>
</feature>
<feature type="transmembrane region" description="Helical" evidence="10">
    <location>
        <begin position="128"/>
        <end position="149"/>
    </location>
</feature>
<name>A0A0P1I066_9RHOB</name>
<evidence type="ECO:0000256" key="5">
    <source>
        <dbReference type="ARBA" id="ARBA00022989"/>
    </source>
</evidence>
<dbReference type="SUPFAM" id="SSF51206">
    <property type="entry name" value="cAMP-binding domain-like"/>
    <property type="match status" value="1"/>
</dbReference>
<feature type="transmembrane region" description="Helical" evidence="10">
    <location>
        <begin position="170"/>
        <end position="191"/>
    </location>
</feature>
<dbReference type="GO" id="GO:0015386">
    <property type="term" value="F:potassium:proton antiporter activity"/>
    <property type="evidence" value="ECO:0007669"/>
    <property type="project" value="TreeGrafter"/>
</dbReference>
<feature type="transmembrane region" description="Helical" evidence="10">
    <location>
        <begin position="6"/>
        <end position="24"/>
    </location>
</feature>
<evidence type="ECO:0000256" key="6">
    <source>
        <dbReference type="ARBA" id="ARBA00023053"/>
    </source>
</evidence>
<keyword evidence="13" id="KW-1185">Reference proteome</keyword>
<keyword evidence="9" id="KW-0739">Sodium transport</keyword>
<feature type="transmembrane region" description="Helical" evidence="10">
    <location>
        <begin position="203"/>
        <end position="228"/>
    </location>
</feature>
<comment type="subcellular location">
    <subcellularLocation>
        <location evidence="1">Cell membrane</location>
        <topology evidence="1">Multi-pass membrane protein</topology>
    </subcellularLocation>
</comment>
<evidence type="ECO:0000256" key="9">
    <source>
        <dbReference type="ARBA" id="ARBA00023201"/>
    </source>
</evidence>
<dbReference type="PANTHER" id="PTHR10110">
    <property type="entry name" value="SODIUM/HYDROGEN EXCHANGER"/>
    <property type="match status" value="1"/>
</dbReference>
<evidence type="ECO:0000256" key="2">
    <source>
        <dbReference type="ARBA" id="ARBA00022448"/>
    </source>
</evidence>
<dbReference type="Proteomes" id="UP000051260">
    <property type="component" value="Unassembled WGS sequence"/>
</dbReference>
<dbReference type="InterPro" id="IPR018422">
    <property type="entry name" value="Cation/H_exchanger_CPA1"/>
</dbReference>
<dbReference type="InterPro" id="IPR006153">
    <property type="entry name" value="Cation/H_exchanger_TM"/>
</dbReference>
<keyword evidence="3" id="KW-1003">Cell membrane</keyword>
<keyword evidence="2" id="KW-0813">Transport</keyword>
<keyword evidence="8 10" id="KW-0472">Membrane</keyword>
<feature type="transmembrane region" description="Helical" evidence="10">
    <location>
        <begin position="103"/>
        <end position="122"/>
    </location>
</feature>
<dbReference type="CDD" id="cd00038">
    <property type="entry name" value="CAP_ED"/>
    <property type="match status" value="1"/>
</dbReference>
<feature type="transmembrane region" description="Helical" evidence="10">
    <location>
        <begin position="320"/>
        <end position="341"/>
    </location>
</feature>